<reference evidence="1 2" key="1">
    <citation type="journal article" date="2011" name="Stand. Genomic Sci.">
        <title>Complete Genome Sequence of a thermotolerant sporogenic lactic acid bacterium, Bacillus coagulans strain 36D1.</title>
        <authorList>
            <person name="Rhee M.S."/>
            <person name="Moritz B.E."/>
            <person name="Xie G."/>
            <person name="Glavina Del Rio T."/>
            <person name="Dalin E."/>
            <person name="Tice H."/>
            <person name="Bruce D."/>
            <person name="Goodwin L."/>
            <person name="Chertkov O."/>
            <person name="Brettin T."/>
            <person name="Han C."/>
            <person name="Detter C."/>
            <person name="Pitluck S."/>
            <person name="Land M.L."/>
            <person name="Patel M."/>
            <person name="Ou M."/>
            <person name="Harbrucker R."/>
            <person name="Ingram L.O."/>
            <person name="Shanmugam K.T."/>
        </authorList>
    </citation>
    <scope>NUCLEOTIDE SEQUENCE [LARGE SCALE GENOMIC DNA]</scope>
    <source>
        <strain evidence="1 2">36D1</strain>
    </source>
</reference>
<dbReference type="HOGENOM" id="CLU_3304551_0_0_9"/>
<sequence>MKKHDLLILAITQRLNNNNKKHWETVSRVSDVHGGFICV</sequence>
<dbReference type="KEGG" id="bag:Bcoa_2080"/>
<organism evidence="1 2">
    <name type="scientific">Heyndrickxia coagulans 36D1</name>
    <dbReference type="NCBI Taxonomy" id="345219"/>
    <lineage>
        <taxon>Bacteria</taxon>
        <taxon>Bacillati</taxon>
        <taxon>Bacillota</taxon>
        <taxon>Bacilli</taxon>
        <taxon>Bacillales</taxon>
        <taxon>Bacillaceae</taxon>
        <taxon>Heyndrickxia</taxon>
    </lineage>
</organism>
<accession>G2TKA7</accession>
<proteinExistence type="predicted"/>
<dbReference type="AlphaFoldDB" id="G2TKA7"/>
<gene>
    <name evidence="1" type="ORF">Bcoa_2080</name>
</gene>
<dbReference type="Proteomes" id="UP000009283">
    <property type="component" value="Chromosome"/>
</dbReference>
<evidence type="ECO:0000313" key="2">
    <source>
        <dbReference type="Proteomes" id="UP000009283"/>
    </source>
</evidence>
<protein>
    <submittedName>
        <fullName evidence="1">Uncharacterized protein</fullName>
    </submittedName>
</protein>
<dbReference type="EMBL" id="CP003056">
    <property type="protein sequence ID" value="AEP01264.1"/>
    <property type="molecule type" value="Genomic_DNA"/>
</dbReference>
<name>G2TKA7_HEYCO</name>
<evidence type="ECO:0000313" key="1">
    <source>
        <dbReference type="EMBL" id="AEP01264.1"/>
    </source>
</evidence>